<reference evidence="4" key="1">
    <citation type="journal article" date="2019" name="Int. J. Syst. Evol. Microbiol.">
        <title>The Global Catalogue of Microorganisms (GCM) 10K type strain sequencing project: providing services to taxonomists for standard genome sequencing and annotation.</title>
        <authorList>
            <consortium name="The Broad Institute Genomics Platform"/>
            <consortium name="The Broad Institute Genome Sequencing Center for Infectious Disease"/>
            <person name="Wu L."/>
            <person name="Ma J."/>
        </authorList>
    </citation>
    <scope>NUCLEOTIDE SEQUENCE [LARGE SCALE GENOMIC DNA]</scope>
    <source>
        <strain evidence="4">KCTC 15012</strain>
    </source>
</reference>
<dbReference type="Proteomes" id="UP001596132">
    <property type="component" value="Unassembled WGS sequence"/>
</dbReference>
<evidence type="ECO:0000259" key="2">
    <source>
        <dbReference type="PROSITE" id="PS51677"/>
    </source>
</evidence>
<evidence type="ECO:0000313" key="4">
    <source>
        <dbReference type="Proteomes" id="UP001596132"/>
    </source>
</evidence>
<protein>
    <submittedName>
        <fullName evidence="3">Polysaccharide deacetylase family protein</fullName>
    </submittedName>
</protein>
<dbReference type="PANTHER" id="PTHR34216:SF7">
    <property type="entry name" value="POLY-BETA-1,6-N-ACETYL-D-GLUCOSAMINE N-DEACETYLASE"/>
    <property type="match status" value="1"/>
</dbReference>
<keyword evidence="1" id="KW-0732">Signal</keyword>
<dbReference type="PANTHER" id="PTHR34216">
    <property type="match status" value="1"/>
</dbReference>
<sequence>MNILMALSQLEVTGAEVYATTVGNELTRRGHNVFYVSDTLTKPTQGPVFKLRFNKRSILRRFWHVFYLIYLIKKHHIQLVHAHSRASGWSSYVACKLTGTPMITTVHGRQPVHASRKAFHALGYRAVAVCEDIAHQIIDNLGVDPAKVQVLRNGIETDQFQPVPAPANPKPVIAIIGRLSGPKGELCYRLLDEVLDLDAYRVRIVSGTQVPERFARFKEKAEFVGYVDDVPALLANCDLVIGAGRVAMEALLCGRPAFAIGEAKAIGLVTESNLAEALASNFGDIGPKDLAIDFAVLKQLIAEALASKEVPEAIRLRIQDEYGLQGVVSELECVYQDAVVETLRREMPVIMYHRFIEQDSEKGVHGTWMPIAMFEKHLKLMKWLGYETLTFRDLADKGFIHRLQYGKKYLMITVDDGYRDNLTRMLPLLEKYGYKAVVYIVTGEDHNRWDVEHPTHPDTPVALMNGDEIKALVASGHVEIGGHTLTHPRLSTLAPEAQAHEIRANKERLEQLLGHSLLSFAYPYGDLNDDAKKQASAAGYRYAVATNSGPRAMHQDPFQIRRIAIFPRTDAFGLWRKIRGNYVFRK</sequence>
<dbReference type="Gene3D" id="3.40.50.2000">
    <property type="entry name" value="Glycogen Phosphorylase B"/>
    <property type="match status" value="2"/>
</dbReference>
<dbReference type="EMBL" id="JBHSPP010000012">
    <property type="protein sequence ID" value="MFC5706636.1"/>
    <property type="molecule type" value="Genomic_DNA"/>
</dbReference>
<gene>
    <name evidence="3" type="ORF">ACFPVW_11325</name>
</gene>
<dbReference type="CDD" id="cd03819">
    <property type="entry name" value="GT4_WavL-like"/>
    <property type="match status" value="1"/>
</dbReference>
<feature type="domain" description="NodB homology" evidence="2">
    <location>
        <begin position="408"/>
        <end position="586"/>
    </location>
</feature>
<name>A0ABW0YA47_9GAMM</name>
<evidence type="ECO:0000313" key="3">
    <source>
        <dbReference type="EMBL" id="MFC5706636.1"/>
    </source>
</evidence>
<dbReference type="Pfam" id="PF13439">
    <property type="entry name" value="Glyco_transf_4"/>
    <property type="match status" value="1"/>
</dbReference>
<keyword evidence="4" id="KW-1185">Reference proteome</keyword>
<accession>A0ABW0YA47</accession>
<dbReference type="Pfam" id="PF01522">
    <property type="entry name" value="Polysacc_deac_1"/>
    <property type="match status" value="1"/>
</dbReference>
<dbReference type="SUPFAM" id="SSF53756">
    <property type="entry name" value="UDP-Glycosyltransferase/glycogen phosphorylase"/>
    <property type="match status" value="1"/>
</dbReference>
<dbReference type="InterPro" id="IPR028098">
    <property type="entry name" value="Glyco_trans_4-like_N"/>
</dbReference>
<dbReference type="Gene3D" id="3.20.20.370">
    <property type="entry name" value="Glycoside hydrolase/deacetylase"/>
    <property type="match status" value="1"/>
</dbReference>
<dbReference type="InterPro" id="IPR002509">
    <property type="entry name" value="NODB_dom"/>
</dbReference>
<dbReference type="InterPro" id="IPR011330">
    <property type="entry name" value="Glyco_hydro/deAcase_b/a-brl"/>
</dbReference>
<dbReference type="CDD" id="cd10918">
    <property type="entry name" value="CE4_NodB_like_5s_6s"/>
    <property type="match status" value="1"/>
</dbReference>
<dbReference type="PROSITE" id="PS51677">
    <property type="entry name" value="NODB"/>
    <property type="match status" value="1"/>
</dbReference>
<comment type="caution">
    <text evidence="3">The sequence shown here is derived from an EMBL/GenBank/DDBJ whole genome shotgun (WGS) entry which is preliminary data.</text>
</comment>
<dbReference type="InterPro" id="IPR051398">
    <property type="entry name" value="Polysacch_Deacetylase"/>
</dbReference>
<dbReference type="RefSeq" id="WP_042639417.1">
    <property type="nucleotide sequence ID" value="NZ_CDDF01000004.1"/>
</dbReference>
<dbReference type="SUPFAM" id="SSF88713">
    <property type="entry name" value="Glycoside hydrolase/deacetylase"/>
    <property type="match status" value="1"/>
</dbReference>
<proteinExistence type="predicted"/>
<organism evidence="3 4">
    <name type="scientific">Aeromonas eucrenophila</name>
    <dbReference type="NCBI Taxonomy" id="649"/>
    <lineage>
        <taxon>Bacteria</taxon>
        <taxon>Pseudomonadati</taxon>
        <taxon>Pseudomonadota</taxon>
        <taxon>Gammaproteobacteria</taxon>
        <taxon>Aeromonadales</taxon>
        <taxon>Aeromonadaceae</taxon>
        <taxon>Aeromonas</taxon>
    </lineage>
</organism>
<evidence type="ECO:0000256" key="1">
    <source>
        <dbReference type="ARBA" id="ARBA00022729"/>
    </source>
</evidence>